<proteinExistence type="predicted"/>
<gene>
    <name evidence="1" type="ORF">ACFO3O_04220</name>
</gene>
<name>A0ABV9HSG9_9FLAO</name>
<evidence type="ECO:0000313" key="1">
    <source>
        <dbReference type="EMBL" id="MFC4633097.1"/>
    </source>
</evidence>
<accession>A0ABV9HSG9</accession>
<dbReference type="Proteomes" id="UP001596043">
    <property type="component" value="Unassembled WGS sequence"/>
</dbReference>
<dbReference type="RefSeq" id="WP_379977284.1">
    <property type="nucleotide sequence ID" value="NZ_JBHSFV010000002.1"/>
</dbReference>
<sequence>MLKNISNLGDALSKKQQQNIQGGGAYCFGGCAGKNEGDFCYTASGGCNSHNVLPGICTDFSAGVLGCKPS</sequence>
<dbReference type="EMBL" id="JBHSFV010000002">
    <property type="protein sequence ID" value="MFC4633097.1"/>
    <property type="molecule type" value="Genomic_DNA"/>
</dbReference>
<comment type="caution">
    <text evidence="1">The sequence shown here is derived from an EMBL/GenBank/DDBJ whole genome shotgun (WGS) entry which is preliminary data.</text>
</comment>
<keyword evidence="2" id="KW-1185">Reference proteome</keyword>
<organism evidence="1 2">
    <name type="scientific">Dokdonia ponticola</name>
    <dbReference type="NCBI Taxonomy" id="2041041"/>
    <lineage>
        <taxon>Bacteria</taxon>
        <taxon>Pseudomonadati</taxon>
        <taxon>Bacteroidota</taxon>
        <taxon>Flavobacteriia</taxon>
        <taxon>Flavobacteriales</taxon>
        <taxon>Flavobacteriaceae</taxon>
        <taxon>Dokdonia</taxon>
    </lineage>
</organism>
<evidence type="ECO:0008006" key="3">
    <source>
        <dbReference type="Google" id="ProtNLM"/>
    </source>
</evidence>
<reference evidence="2" key="1">
    <citation type="journal article" date="2019" name="Int. J. Syst. Evol. Microbiol.">
        <title>The Global Catalogue of Microorganisms (GCM) 10K type strain sequencing project: providing services to taxonomists for standard genome sequencing and annotation.</title>
        <authorList>
            <consortium name="The Broad Institute Genomics Platform"/>
            <consortium name="The Broad Institute Genome Sequencing Center for Infectious Disease"/>
            <person name="Wu L."/>
            <person name="Ma J."/>
        </authorList>
    </citation>
    <scope>NUCLEOTIDE SEQUENCE [LARGE SCALE GENOMIC DNA]</scope>
    <source>
        <strain evidence="2">YJ-61-S</strain>
    </source>
</reference>
<evidence type="ECO:0000313" key="2">
    <source>
        <dbReference type="Proteomes" id="UP001596043"/>
    </source>
</evidence>
<protein>
    <recommendedName>
        <fullName evidence="3">Bacteriocin</fullName>
    </recommendedName>
</protein>